<name>A0A1Y6JZC3_9LACO</name>
<evidence type="ECO:0000313" key="1">
    <source>
        <dbReference type="EMBL" id="SMS15150.1"/>
    </source>
</evidence>
<dbReference type="AlphaFoldDB" id="A0A1Y6JZC3"/>
<reference evidence="2" key="1">
    <citation type="submission" date="2017-05" db="EMBL/GenBank/DDBJ databases">
        <authorList>
            <person name="Papadimitriou K."/>
        </authorList>
    </citation>
    <scope>NUCLEOTIDE SEQUENCE [LARGE SCALE GENOMIC DNA]</scope>
    <source>
        <strain evidence="2">ACA-DC 3411</strain>
    </source>
</reference>
<keyword evidence="1" id="KW-0808">Transferase</keyword>
<dbReference type="EMBL" id="LT854705">
    <property type="protein sequence ID" value="SMS15150.1"/>
    <property type="molecule type" value="Genomic_DNA"/>
</dbReference>
<gene>
    <name evidence="1" type="ORF">LZ3411_2100</name>
</gene>
<organism evidence="1 2">
    <name type="scientific">Levilactobacillus zymae</name>
    <dbReference type="NCBI Taxonomy" id="267363"/>
    <lineage>
        <taxon>Bacteria</taxon>
        <taxon>Bacillati</taxon>
        <taxon>Bacillota</taxon>
        <taxon>Bacilli</taxon>
        <taxon>Lactobacillales</taxon>
        <taxon>Lactobacillaceae</taxon>
        <taxon>Levilactobacillus</taxon>
    </lineage>
</organism>
<proteinExistence type="predicted"/>
<dbReference type="EC" id="2.6.1.1" evidence="1"/>
<accession>A0A1Y6JZC3</accession>
<dbReference type="GO" id="GO:0004069">
    <property type="term" value="F:L-aspartate:2-oxoglutarate aminotransferase activity"/>
    <property type="evidence" value="ECO:0007669"/>
    <property type="project" value="UniProtKB-EC"/>
</dbReference>
<keyword evidence="1" id="KW-0032">Aminotransferase</keyword>
<protein>
    <submittedName>
        <fullName evidence="1">Aspartate aminotransferase</fullName>
        <ecNumber evidence="1">2.6.1.1</ecNumber>
    </submittedName>
</protein>
<dbReference type="Proteomes" id="UP000195412">
    <property type="component" value="Chromosome I"/>
</dbReference>
<dbReference type="KEGG" id="lzy:LZ3411_2100"/>
<sequence>MVNTILKEADLFCPNSVRINFTIYLLHSIFWLNLIHY</sequence>
<evidence type="ECO:0000313" key="2">
    <source>
        <dbReference type="Proteomes" id="UP000195412"/>
    </source>
</evidence>